<evidence type="ECO:0000313" key="2">
    <source>
        <dbReference type="EMBL" id="KAF5343343.1"/>
    </source>
</evidence>
<dbReference type="Proteomes" id="UP000559256">
    <property type="component" value="Unassembled WGS sequence"/>
</dbReference>
<feature type="domain" description="Aminoglycoside phosphotransferase" evidence="1">
    <location>
        <begin position="247"/>
        <end position="318"/>
    </location>
</feature>
<dbReference type="EMBL" id="JAACJM010000142">
    <property type="protein sequence ID" value="KAF5343343.1"/>
    <property type="molecule type" value="Genomic_DNA"/>
</dbReference>
<keyword evidence="3" id="KW-1185">Reference proteome</keyword>
<dbReference type="OrthoDB" id="2831558at2759"/>
<dbReference type="PANTHER" id="PTHR21310">
    <property type="entry name" value="AMINOGLYCOSIDE PHOSPHOTRANSFERASE-RELATED-RELATED"/>
    <property type="match status" value="1"/>
</dbReference>
<evidence type="ECO:0000313" key="3">
    <source>
        <dbReference type="Proteomes" id="UP000559256"/>
    </source>
</evidence>
<protein>
    <recommendedName>
        <fullName evidence="1">Aminoglycoside phosphotransferase domain-containing protein</fullName>
    </recommendedName>
</protein>
<comment type="caution">
    <text evidence="2">The sequence shown here is derived from an EMBL/GenBank/DDBJ whole genome shotgun (WGS) entry which is preliminary data.</text>
</comment>
<reference evidence="2 3" key="1">
    <citation type="journal article" date="2020" name="ISME J.">
        <title>Uncovering the hidden diversity of litter-decomposition mechanisms in mushroom-forming fungi.</title>
        <authorList>
            <person name="Floudas D."/>
            <person name="Bentzer J."/>
            <person name="Ahren D."/>
            <person name="Johansson T."/>
            <person name="Persson P."/>
            <person name="Tunlid A."/>
        </authorList>
    </citation>
    <scope>NUCLEOTIDE SEQUENCE [LARGE SCALE GENOMIC DNA]</scope>
    <source>
        <strain evidence="2 3">CBS 291.85</strain>
    </source>
</reference>
<gene>
    <name evidence="2" type="ORF">D9758_014186</name>
</gene>
<dbReference type="InterPro" id="IPR002575">
    <property type="entry name" value="Aminoglycoside_PTrfase"/>
</dbReference>
<dbReference type="Gene3D" id="3.90.1200.10">
    <property type="match status" value="1"/>
</dbReference>
<sequence>MIHNVEMPSVLHCPAQSGRKPTSIPDTTQFARVTQALFGVPCATPEEAYWSGSYNELYLLHLSVPEHLRETVPTKVLARVSRDEKTRSDISIEAEQQWFSSGPVPLSQSPWCMGIARLAITPLTEGADMSSSRWENLSIELKLRSIKDYARIVLELAHLKFDRIGSIYFKKNALPPNCFELGPVSWRKHESTARRKTCEYDRGPFRTSSAWLKAALDDEIAFMGNIPDLARSTYKFKPEEGTGARMRRWRHAKRVIPVFRDRIADVIEDPLDRYGAGPFVLAHMDLNPQNMIFSTEGANAGHIISVIDWEVAMTVPLWTVVCYPSWFERAGPHAIRRDLEETQLFKDTYIRELQKQTRDLLILNVVQNGRAEAKRLFADAAVMPWPMVDFMETWLENHPRKPR</sequence>
<dbReference type="InterPro" id="IPR051678">
    <property type="entry name" value="AGP_Transferase"/>
</dbReference>
<dbReference type="SUPFAM" id="SSF56112">
    <property type="entry name" value="Protein kinase-like (PK-like)"/>
    <property type="match status" value="1"/>
</dbReference>
<evidence type="ECO:0000259" key="1">
    <source>
        <dbReference type="Pfam" id="PF01636"/>
    </source>
</evidence>
<dbReference type="PANTHER" id="PTHR21310:SF13">
    <property type="entry name" value="AMINOGLYCOSIDE PHOSPHOTRANSFERASE DOMAIN-CONTAINING PROTEIN"/>
    <property type="match status" value="1"/>
</dbReference>
<dbReference type="Pfam" id="PF01636">
    <property type="entry name" value="APH"/>
    <property type="match status" value="1"/>
</dbReference>
<accession>A0A8H5CM42</accession>
<dbReference type="InterPro" id="IPR011009">
    <property type="entry name" value="Kinase-like_dom_sf"/>
</dbReference>
<proteinExistence type="predicted"/>
<organism evidence="2 3">
    <name type="scientific">Tetrapyrgos nigripes</name>
    <dbReference type="NCBI Taxonomy" id="182062"/>
    <lineage>
        <taxon>Eukaryota</taxon>
        <taxon>Fungi</taxon>
        <taxon>Dikarya</taxon>
        <taxon>Basidiomycota</taxon>
        <taxon>Agaricomycotina</taxon>
        <taxon>Agaricomycetes</taxon>
        <taxon>Agaricomycetidae</taxon>
        <taxon>Agaricales</taxon>
        <taxon>Marasmiineae</taxon>
        <taxon>Marasmiaceae</taxon>
        <taxon>Tetrapyrgos</taxon>
    </lineage>
</organism>
<dbReference type="AlphaFoldDB" id="A0A8H5CM42"/>
<name>A0A8H5CM42_9AGAR</name>